<evidence type="ECO:0000313" key="5">
    <source>
        <dbReference type="Proteomes" id="UP000243515"/>
    </source>
</evidence>
<dbReference type="Gene3D" id="3.40.640.10">
    <property type="entry name" value="Type I PLP-dependent aspartate aminotransferase-like (Major domain)"/>
    <property type="match status" value="1"/>
</dbReference>
<evidence type="ECO:0000256" key="1">
    <source>
        <dbReference type="ARBA" id="ARBA00007441"/>
    </source>
</evidence>
<dbReference type="EMBL" id="NPHW01004101">
    <property type="protein sequence ID" value="OXV08438.1"/>
    <property type="molecule type" value="Genomic_DNA"/>
</dbReference>
<organism evidence="4 5">
    <name type="scientific">Elaphomyces granulatus</name>
    <dbReference type="NCBI Taxonomy" id="519963"/>
    <lineage>
        <taxon>Eukaryota</taxon>
        <taxon>Fungi</taxon>
        <taxon>Dikarya</taxon>
        <taxon>Ascomycota</taxon>
        <taxon>Pezizomycotina</taxon>
        <taxon>Eurotiomycetes</taxon>
        <taxon>Eurotiomycetidae</taxon>
        <taxon>Eurotiales</taxon>
        <taxon>Elaphomycetaceae</taxon>
        <taxon>Elaphomyces</taxon>
    </lineage>
</organism>
<proteinExistence type="inferred from homology"/>
<dbReference type="InterPro" id="IPR015422">
    <property type="entry name" value="PyrdxlP-dep_Trfase_small"/>
</dbReference>
<dbReference type="OrthoDB" id="7042322at2759"/>
<feature type="domain" description="Aminotransferase class I/classII large" evidence="3">
    <location>
        <begin position="58"/>
        <end position="403"/>
    </location>
</feature>
<dbReference type="SUPFAM" id="SSF53383">
    <property type="entry name" value="PLP-dependent transferases"/>
    <property type="match status" value="1"/>
</dbReference>
<dbReference type="InterPro" id="IPR015424">
    <property type="entry name" value="PyrdxlP-dep_Trfase"/>
</dbReference>
<dbReference type="GO" id="GO:0008483">
    <property type="term" value="F:transaminase activity"/>
    <property type="evidence" value="ECO:0007669"/>
    <property type="project" value="TreeGrafter"/>
</dbReference>
<dbReference type="Pfam" id="PF00155">
    <property type="entry name" value="Aminotran_1_2"/>
    <property type="match status" value="1"/>
</dbReference>
<gene>
    <name evidence="4" type="ORF">Egran_03799</name>
</gene>
<dbReference type="InterPro" id="IPR004839">
    <property type="entry name" value="Aminotransferase_I/II_large"/>
</dbReference>
<dbReference type="Proteomes" id="UP000243515">
    <property type="component" value="Unassembled WGS sequence"/>
</dbReference>
<keyword evidence="5" id="KW-1185">Reference proteome</keyword>
<comment type="caution">
    <text evidence="4">The sequence shown here is derived from an EMBL/GenBank/DDBJ whole genome shotgun (WGS) entry which is preliminary data.</text>
</comment>
<evidence type="ECO:0000259" key="3">
    <source>
        <dbReference type="Pfam" id="PF00155"/>
    </source>
</evidence>
<keyword evidence="2" id="KW-0663">Pyridoxal phosphate</keyword>
<dbReference type="PANTHER" id="PTHR43795">
    <property type="entry name" value="BIFUNCTIONAL ASPARTATE AMINOTRANSFERASE AND GLUTAMATE/ASPARTATE-PREPHENATE AMINOTRANSFERASE-RELATED"/>
    <property type="match status" value="1"/>
</dbReference>
<name>A0A232LWP2_9EURO</name>
<dbReference type="GO" id="GO:0006520">
    <property type="term" value="P:amino acid metabolic process"/>
    <property type="evidence" value="ECO:0007669"/>
    <property type="project" value="TreeGrafter"/>
</dbReference>
<dbReference type="PROSITE" id="PS00105">
    <property type="entry name" value="AA_TRANSFER_CLASS_1"/>
    <property type="match status" value="1"/>
</dbReference>
<reference evidence="4 5" key="1">
    <citation type="journal article" date="2015" name="Environ. Microbiol.">
        <title>Metagenome sequence of Elaphomyces granulatus from sporocarp tissue reveals Ascomycota ectomycorrhizal fingerprints of genome expansion and a Proteobacteria-rich microbiome.</title>
        <authorList>
            <person name="Quandt C.A."/>
            <person name="Kohler A."/>
            <person name="Hesse C.N."/>
            <person name="Sharpton T.J."/>
            <person name="Martin F."/>
            <person name="Spatafora J.W."/>
        </authorList>
    </citation>
    <scope>NUCLEOTIDE SEQUENCE [LARGE SCALE GENOMIC DNA]</scope>
    <source>
        <strain evidence="4 5">OSC145934</strain>
    </source>
</reference>
<dbReference type="InterPro" id="IPR015421">
    <property type="entry name" value="PyrdxlP-dep_Trfase_major"/>
</dbReference>
<dbReference type="GO" id="GO:0030170">
    <property type="term" value="F:pyridoxal phosphate binding"/>
    <property type="evidence" value="ECO:0007669"/>
    <property type="project" value="InterPro"/>
</dbReference>
<dbReference type="InterPro" id="IPR004838">
    <property type="entry name" value="NHTrfase_class1_PyrdxlP-BS"/>
</dbReference>
<sequence>MLSSRGTKNVGLFDIPWRYAKLQTYDKETNPDGLISFALAENVPMRNEIAKYVNEKVILTTDSVSYTMTPATAMRLPTALAAHLNRNFRPYEPVDPGHIIVSSSPTALGGMLGFTVAEPGDGILVSRPIYGRFELDYGVEAGVEMVYAETEPENSFLPAVIDKYEAALTDAERRGQRIRALLLVNPHNPIGRCYPIDTLKAILGFCQKHQLHFISDEVYAMCVFDSGSRNAVPFTSVLALNLSKFINSNLVHVLYSFSKDFAAGGLRLGFLISRNEDLLRACKGILRLHGASSAAVEIGTAILEDESFVSSFLGRARRRLASSYQLVTSILDREGIRYVKGGNAGFFIYMDLSPYLPSKSHLTDQEREFSLAQKFYDAGIFLHPGEEHSKDPGWFRLVFTQEDDVLLEGLRRMIKVLKGVARL</sequence>
<dbReference type="InterPro" id="IPR050478">
    <property type="entry name" value="Ethylene_sulfur-biosynth"/>
</dbReference>
<evidence type="ECO:0000313" key="4">
    <source>
        <dbReference type="EMBL" id="OXV08438.1"/>
    </source>
</evidence>
<evidence type="ECO:0000256" key="2">
    <source>
        <dbReference type="ARBA" id="ARBA00022898"/>
    </source>
</evidence>
<dbReference type="PRINTS" id="PR00753">
    <property type="entry name" value="ACCSYNTHASE"/>
</dbReference>
<dbReference type="CDD" id="cd00609">
    <property type="entry name" value="AAT_like"/>
    <property type="match status" value="1"/>
</dbReference>
<comment type="similarity">
    <text evidence="1">Belongs to the class-I pyridoxal-phosphate-dependent aminotransferase family.</text>
</comment>
<dbReference type="AlphaFoldDB" id="A0A232LWP2"/>
<accession>A0A232LWP2</accession>
<dbReference type="Gene3D" id="3.90.1150.10">
    <property type="entry name" value="Aspartate Aminotransferase, domain 1"/>
    <property type="match status" value="1"/>
</dbReference>
<protein>
    <recommendedName>
        <fullName evidence="3">Aminotransferase class I/classII large domain-containing protein</fullName>
    </recommendedName>
</protein>
<dbReference type="PANTHER" id="PTHR43795:SF39">
    <property type="entry name" value="AMINOTRANSFERASE CLASS I_CLASSII DOMAIN-CONTAINING PROTEIN"/>
    <property type="match status" value="1"/>
</dbReference>